<organism evidence="1 4">
    <name type="scientific">Methanothrix harundinacea</name>
    <dbReference type="NCBI Taxonomy" id="301375"/>
    <lineage>
        <taxon>Archaea</taxon>
        <taxon>Methanobacteriati</taxon>
        <taxon>Methanobacteriota</taxon>
        <taxon>Stenosarchaea group</taxon>
        <taxon>Methanomicrobia</taxon>
        <taxon>Methanotrichales</taxon>
        <taxon>Methanotrichaceae</taxon>
        <taxon>Methanothrix</taxon>
    </lineage>
</organism>
<comment type="caution">
    <text evidence="1">The sequence shown here is derived from an EMBL/GenBank/DDBJ whole genome shotgun (WGS) entry which is preliminary data.</text>
</comment>
<dbReference type="EMBL" id="LGHB01000006">
    <property type="protein sequence ID" value="KUK96931.1"/>
    <property type="molecule type" value="Genomic_DNA"/>
</dbReference>
<reference evidence="2" key="1">
    <citation type="journal article" date="2015" name="MBio">
        <title>Genome-resolved metagenomic analysis reveals roles for candidate phyla and other microbial community members in biogeochemical transformations in oil reservoirs.</title>
        <authorList>
            <person name="Hu P."/>
            <person name="Tom L."/>
            <person name="Singh A."/>
            <person name="Thomas B.C."/>
            <person name="Baker B.J."/>
            <person name="Piceno Y.M."/>
            <person name="Andersen G.L."/>
            <person name="Banfield J.F."/>
        </authorList>
    </citation>
    <scope>NUCLEOTIDE SEQUENCE [LARGE SCALE GENOMIC DNA]</scope>
    <source>
        <strain evidence="2">56_747</strain>
    </source>
</reference>
<evidence type="ECO:0000313" key="2">
    <source>
        <dbReference type="EMBL" id="KUK96931.1"/>
    </source>
</evidence>
<dbReference type="Proteomes" id="UP000057043">
    <property type="component" value="Unassembled WGS sequence"/>
</dbReference>
<sequence>MHRDLLISRPSSEFFLRGRDEDRMNKTKREAADGIRTHDLLIYRAGCLTNQPLYRAKPRRHRYTRHIAAVPNLSVAIRLSMAGGR</sequence>
<evidence type="ECO:0000313" key="1">
    <source>
        <dbReference type="EMBL" id="KUK45304.1"/>
    </source>
</evidence>
<accession>A0A101FVR3</accession>
<dbReference type="Proteomes" id="UP000053961">
    <property type="component" value="Unassembled WGS sequence"/>
</dbReference>
<protein>
    <submittedName>
        <fullName evidence="1">Uncharacterized protein</fullName>
    </submittedName>
</protein>
<gene>
    <name evidence="1" type="ORF">XD72_0332</name>
    <name evidence="2" type="ORF">XE07_0703</name>
</gene>
<evidence type="ECO:0000313" key="3">
    <source>
        <dbReference type="Proteomes" id="UP000053961"/>
    </source>
</evidence>
<dbReference type="AlphaFoldDB" id="A0A101FVR3"/>
<proteinExistence type="predicted"/>
<reference evidence="3 4" key="2">
    <citation type="journal article" date="2015" name="MBio">
        <title>Genome-Resolved Metagenomic Analysis Reveals Roles for Candidate Phyla and Other Microbial Community Members in Biogeochemical Transformations in Oil Reservoirs.</title>
        <authorList>
            <person name="Hu P."/>
            <person name="Tom L."/>
            <person name="Singh A."/>
            <person name="Thomas B.C."/>
            <person name="Baker B.J."/>
            <person name="Piceno Y.M."/>
            <person name="Andersen G.L."/>
            <person name="Banfield J.F."/>
        </authorList>
    </citation>
    <scope>NUCLEOTIDE SEQUENCE [LARGE SCALE GENOMIC DNA]</scope>
    <source>
        <strain evidence="1">57_489</strain>
    </source>
</reference>
<dbReference type="EMBL" id="LGFT01000005">
    <property type="protein sequence ID" value="KUK45304.1"/>
    <property type="molecule type" value="Genomic_DNA"/>
</dbReference>
<evidence type="ECO:0000313" key="4">
    <source>
        <dbReference type="Proteomes" id="UP000057043"/>
    </source>
</evidence>
<name>A0A101FVR3_9EURY</name>